<feature type="transmembrane region" description="Helical" evidence="2">
    <location>
        <begin position="243"/>
        <end position="268"/>
    </location>
</feature>
<dbReference type="PROSITE" id="PS51257">
    <property type="entry name" value="PROKAR_LIPOPROTEIN"/>
    <property type="match status" value="1"/>
</dbReference>
<keyword evidence="2" id="KW-0472">Membrane</keyword>
<keyword evidence="2" id="KW-1133">Transmembrane helix</keyword>
<evidence type="ECO:0000313" key="3">
    <source>
        <dbReference type="EMBL" id="MDT0418719.1"/>
    </source>
</evidence>
<feature type="transmembrane region" description="Helical" evidence="2">
    <location>
        <begin position="198"/>
        <end position="222"/>
    </location>
</feature>
<dbReference type="EMBL" id="JAVRER010000052">
    <property type="protein sequence ID" value="MDT0418719.1"/>
    <property type="molecule type" value="Genomic_DNA"/>
</dbReference>
<evidence type="ECO:0000313" key="4">
    <source>
        <dbReference type="Proteomes" id="UP001183607"/>
    </source>
</evidence>
<feature type="transmembrane region" description="Helical" evidence="2">
    <location>
        <begin position="369"/>
        <end position="394"/>
    </location>
</feature>
<dbReference type="Proteomes" id="UP001183607">
    <property type="component" value="Unassembled WGS sequence"/>
</dbReference>
<organism evidence="3 4">
    <name type="scientific">Streptomyces evansiae</name>
    <dbReference type="NCBI Taxonomy" id="3075535"/>
    <lineage>
        <taxon>Bacteria</taxon>
        <taxon>Bacillati</taxon>
        <taxon>Actinomycetota</taxon>
        <taxon>Actinomycetes</taxon>
        <taxon>Kitasatosporales</taxon>
        <taxon>Streptomycetaceae</taxon>
        <taxon>Streptomyces</taxon>
    </lineage>
</organism>
<dbReference type="AlphaFoldDB" id="A0ABD5EB95"/>
<accession>A0ABD5EB95</accession>
<comment type="caution">
    <text evidence="3">The sequence shown here is derived from an EMBL/GenBank/DDBJ whole genome shotgun (WGS) entry which is preliminary data.</text>
</comment>
<feature type="transmembrane region" description="Helical" evidence="2">
    <location>
        <begin position="336"/>
        <end position="357"/>
    </location>
</feature>
<feature type="transmembrane region" description="Helical" evidence="2">
    <location>
        <begin position="288"/>
        <end position="309"/>
    </location>
</feature>
<sequence length="764" mass="78903">MKTLALGLLLAVRGDRATRVRFVLMTAGCAIGVACLAAVLSIPTIVAAHDTRAALRDAVPARGAAAQQRAEALPGLPLSLERRDPFGSRPVTRVFVARPPRGGGPTPPGVSRLPGPGEVLVSPALRALLTEAPGLKGGLPGRVTGTIGPAGLTGPDELYAYVGRAPRQLAATGSEKVLRYGAAYAPHPTLDEGTLDPLRFTLCCLVLLPLFVYLSVCVRLSAESRSRRLAALRLLGLSARDTVRVSAVETVCAAALGAVAGLGLYLAAEAVVAGTGWLGLAWYPADGLPSRSTLVACLLGCPALAHVAGRRHAREAALRPLAVRRGEHGTRPRRRLAAVLALPGLGIVSTYCLLGLVDKAPGPSATTSLLVPAGALLTGAGLVLSLPPVTAWLARRIAARAQRVSLTLALRHHEAHPGMALRVVSGLVLLVYAASLTQGVLVELDQVSRRAAPNQEYELPYERLTPSQLGRAERASGVDGRALAADFTDRETAVVATCAQLATFVRPGSVKGCEDGEILALRDPDVPLGPEGLPGAGHTLRLRDAEGRPAGEQRLTVPRRTVTVSVVQPSNITSALVLVPPSALPAGTHPAAARLLLSSAPDQDTVRAVLDRLAAIAPTIEITPVGIVIDTLNQLTAVKGLLGTGMVLGLGIGVAAFLVSTADHAMSRRTRTAALTLLGIRPGTLRAAQSAQVALPLACGLTAALVAGKLAESSYLVTGGGAVFWDTAGLPLLLASALVVLIVATVSCLPLARRHLDPEVLRKD</sequence>
<dbReference type="RefSeq" id="WP_311677541.1">
    <property type="nucleotide sequence ID" value="NZ_JAVRER010000052.1"/>
</dbReference>
<keyword evidence="2" id="KW-0812">Transmembrane</keyword>
<feature type="transmembrane region" description="Helical" evidence="2">
    <location>
        <begin position="420"/>
        <end position="441"/>
    </location>
</feature>
<reference evidence="4" key="1">
    <citation type="submission" date="2023-07" db="EMBL/GenBank/DDBJ databases">
        <title>30 novel species of actinomycetes from the DSMZ collection.</title>
        <authorList>
            <person name="Nouioui I."/>
        </authorList>
    </citation>
    <scope>NUCLEOTIDE SEQUENCE [LARGE SCALE GENOMIC DNA]</scope>
    <source>
        <strain evidence="4">DSM 41982</strain>
    </source>
</reference>
<protein>
    <submittedName>
        <fullName evidence="3">ABC transporter permease</fullName>
    </submittedName>
</protein>
<name>A0ABD5EB95_9ACTN</name>
<feature type="transmembrane region" description="Helical" evidence="2">
    <location>
        <begin position="731"/>
        <end position="752"/>
    </location>
</feature>
<evidence type="ECO:0000256" key="1">
    <source>
        <dbReference type="SAM" id="MobiDB-lite"/>
    </source>
</evidence>
<proteinExistence type="predicted"/>
<feature type="transmembrane region" description="Helical" evidence="2">
    <location>
        <begin position="693"/>
        <end position="711"/>
    </location>
</feature>
<gene>
    <name evidence="3" type="ORF">RM574_24885</name>
</gene>
<feature type="region of interest" description="Disordered" evidence="1">
    <location>
        <begin position="95"/>
        <end position="115"/>
    </location>
</feature>
<evidence type="ECO:0000256" key="2">
    <source>
        <dbReference type="SAM" id="Phobius"/>
    </source>
</evidence>
<feature type="transmembrane region" description="Helical" evidence="2">
    <location>
        <begin position="640"/>
        <end position="659"/>
    </location>
</feature>